<dbReference type="Proteomes" id="UP000077266">
    <property type="component" value="Unassembled WGS sequence"/>
</dbReference>
<protein>
    <submittedName>
        <fullName evidence="2">Uncharacterized protein</fullName>
    </submittedName>
</protein>
<dbReference type="EMBL" id="KV427009">
    <property type="protein sequence ID" value="KZV78252.1"/>
    <property type="molecule type" value="Genomic_DNA"/>
</dbReference>
<proteinExistence type="predicted"/>
<dbReference type="AlphaFoldDB" id="A0A166MPC6"/>
<dbReference type="InParanoid" id="A0A166MPC6"/>
<evidence type="ECO:0000313" key="3">
    <source>
        <dbReference type="Proteomes" id="UP000077266"/>
    </source>
</evidence>
<evidence type="ECO:0000313" key="2">
    <source>
        <dbReference type="EMBL" id="KZV78252.1"/>
    </source>
</evidence>
<organism evidence="2 3">
    <name type="scientific">Exidia glandulosa HHB12029</name>
    <dbReference type="NCBI Taxonomy" id="1314781"/>
    <lineage>
        <taxon>Eukaryota</taxon>
        <taxon>Fungi</taxon>
        <taxon>Dikarya</taxon>
        <taxon>Basidiomycota</taxon>
        <taxon>Agaricomycotina</taxon>
        <taxon>Agaricomycetes</taxon>
        <taxon>Auriculariales</taxon>
        <taxon>Exidiaceae</taxon>
        <taxon>Exidia</taxon>
    </lineage>
</organism>
<gene>
    <name evidence="2" type="ORF">EXIGLDRAFT_691920</name>
</gene>
<evidence type="ECO:0000256" key="1">
    <source>
        <dbReference type="SAM" id="MobiDB-lite"/>
    </source>
</evidence>
<keyword evidence="3" id="KW-1185">Reference proteome</keyword>
<name>A0A166MPC6_EXIGL</name>
<feature type="region of interest" description="Disordered" evidence="1">
    <location>
        <begin position="1"/>
        <end position="21"/>
    </location>
</feature>
<accession>A0A166MPC6</accession>
<reference evidence="2 3" key="1">
    <citation type="journal article" date="2016" name="Mol. Biol. Evol.">
        <title>Comparative Genomics of Early-Diverging Mushroom-Forming Fungi Provides Insights into the Origins of Lignocellulose Decay Capabilities.</title>
        <authorList>
            <person name="Nagy L.G."/>
            <person name="Riley R."/>
            <person name="Tritt A."/>
            <person name="Adam C."/>
            <person name="Daum C."/>
            <person name="Floudas D."/>
            <person name="Sun H."/>
            <person name="Yadav J.S."/>
            <person name="Pangilinan J."/>
            <person name="Larsson K.H."/>
            <person name="Matsuura K."/>
            <person name="Barry K."/>
            <person name="Labutti K."/>
            <person name="Kuo R."/>
            <person name="Ohm R.A."/>
            <person name="Bhattacharya S.S."/>
            <person name="Shirouzu T."/>
            <person name="Yoshinaga Y."/>
            <person name="Martin F.M."/>
            <person name="Grigoriev I.V."/>
            <person name="Hibbett D.S."/>
        </authorList>
    </citation>
    <scope>NUCLEOTIDE SEQUENCE [LARGE SCALE GENOMIC DNA]</scope>
    <source>
        <strain evidence="2 3">HHB12029</strain>
    </source>
</reference>
<sequence>MHPSSGKRPSCSLQLSRTPSQLPEHVHTAGVGVIDGVQNFMFFPGSGDNGSRLYSDHPGLSECVPYSFCSKVFTLDTPRASDRGWDGQTISRTSCTSLASAATTVWKTSFVPYCRAMPQRTSYAFWSHLGQPHGTPVNRTLIALRPVENSQERQICMSSKRRADSVAGLVPNWSDYLY</sequence>
<feature type="compositionally biased region" description="Polar residues" evidence="1">
    <location>
        <begin position="11"/>
        <end position="21"/>
    </location>
</feature>